<accession>A0A8R1U8C5</accession>
<dbReference type="SUPFAM" id="SSF90229">
    <property type="entry name" value="CCCH zinc finger"/>
    <property type="match status" value="2"/>
</dbReference>
<keyword evidence="7" id="KW-1185">Reference proteome</keyword>
<dbReference type="InterPro" id="IPR000571">
    <property type="entry name" value="Znf_CCCH"/>
</dbReference>
<dbReference type="GO" id="GO:0010468">
    <property type="term" value="P:regulation of gene expression"/>
    <property type="evidence" value="ECO:0007669"/>
    <property type="project" value="UniProtKB-ARBA"/>
</dbReference>
<reference evidence="6" key="2">
    <citation type="submission" date="2022-06" db="UniProtKB">
        <authorList>
            <consortium name="EnsemblMetazoa"/>
        </authorList>
    </citation>
    <scope>IDENTIFICATION</scope>
    <source>
        <strain evidence="6">PS312</strain>
    </source>
</reference>
<dbReference type="FunFam" id="4.10.1000.10:FF:000018">
    <property type="entry name" value="Zinc finger protein"/>
    <property type="match status" value="1"/>
</dbReference>
<name>A0A2A6BKE8_PRIPA</name>
<feature type="region of interest" description="Disordered" evidence="5">
    <location>
        <begin position="90"/>
        <end position="133"/>
    </location>
</feature>
<reference evidence="7" key="1">
    <citation type="journal article" date="2008" name="Nat. Genet.">
        <title>The Pristionchus pacificus genome provides a unique perspective on nematode lifestyle and parasitism.</title>
        <authorList>
            <person name="Dieterich C."/>
            <person name="Clifton S.W."/>
            <person name="Schuster L.N."/>
            <person name="Chinwalla A."/>
            <person name="Delehaunty K."/>
            <person name="Dinkelacker I."/>
            <person name="Fulton L."/>
            <person name="Fulton R."/>
            <person name="Godfrey J."/>
            <person name="Minx P."/>
            <person name="Mitreva M."/>
            <person name="Roeseler W."/>
            <person name="Tian H."/>
            <person name="Witte H."/>
            <person name="Yang S.P."/>
            <person name="Wilson R.K."/>
            <person name="Sommer R.J."/>
        </authorList>
    </citation>
    <scope>NUCLEOTIDE SEQUENCE [LARGE SCALE GENOMIC DNA]</scope>
    <source>
        <strain evidence="7">PS312</strain>
    </source>
</reference>
<dbReference type="GO" id="GO:0005829">
    <property type="term" value="C:cytosol"/>
    <property type="evidence" value="ECO:0000318"/>
    <property type="project" value="GO_Central"/>
</dbReference>
<proteinExistence type="predicted"/>
<dbReference type="SMART" id="SM00356">
    <property type="entry name" value="ZnF_C3H1"/>
    <property type="match status" value="2"/>
</dbReference>
<dbReference type="AlphaFoldDB" id="A0A2A6BKE8"/>
<keyword evidence="1" id="KW-0479">Metal-binding</keyword>
<feature type="region of interest" description="Disordered" evidence="5">
    <location>
        <begin position="526"/>
        <end position="545"/>
    </location>
</feature>
<evidence type="ECO:0000313" key="7">
    <source>
        <dbReference type="Proteomes" id="UP000005239"/>
    </source>
</evidence>
<protein>
    <submittedName>
        <fullName evidence="6">Mex-6</fullName>
    </submittedName>
</protein>
<feature type="compositionally biased region" description="Polar residues" evidence="5">
    <location>
        <begin position="102"/>
        <end position="115"/>
    </location>
</feature>
<gene>
    <name evidence="6" type="primary">WBGene00100172</name>
</gene>
<evidence type="ECO:0000256" key="1">
    <source>
        <dbReference type="ARBA" id="ARBA00022723"/>
    </source>
</evidence>
<dbReference type="EnsemblMetazoa" id="PPA10618.1">
    <property type="protein sequence ID" value="PPA10618.1"/>
    <property type="gene ID" value="WBGene00100172"/>
</dbReference>
<feature type="region of interest" description="Disordered" evidence="5">
    <location>
        <begin position="1"/>
        <end position="30"/>
    </location>
</feature>
<dbReference type="GO" id="GO:0080090">
    <property type="term" value="P:regulation of primary metabolic process"/>
    <property type="evidence" value="ECO:0007669"/>
    <property type="project" value="UniProtKB-ARBA"/>
</dbReference>
<dbReference type="InterPro" id="IPR036855">
    <property type="entry name" value="Znf_CCCH_sf"/>
</dbReference>
<dbReference type="PANTHER" id="PTHR12547">
    <property type="entry name" value="CCCH ZINC FINGER/TIS11-RELATED"/>
    <property type="match status" value="1"/>
</dbReference>
<dbReference type="OrthoDB" id="410307at2759"/>
<feature type="region of interest" description="Disordered" evidence="5">
    <location>
        <begin position="391"/>
        <end position="453"/>
    </location>
</feature>
<evidence type="ECO:0000256" key="4">
    <source>
        <dbReference type="ARBA" id="ARBA00022833"/>
    </source>
</evidence>
<dbReference type="GO" id="GO:0043186">
    <property type="term" value="C:P granule"/>
    <property type="evidence" value="ECO:0007669"/>
    <property type="project" value="UniProtKB-ARBA"/>
</dbReference>
<keyword evidence="3" id="KW-0863">Zinc-finger</keyword>
<keyword evidence="2" id="KW-0677">Repeat</keyword>
<dbReference type="PROSITE" id="PS50103">
    <property type="entry name" value="ZF_C3H1"/>
    <property type="match status" value="2"/>
</dbReference>
<sequence>MDPNMQQQPQYYYAPGAPQQQQGGAAPPAGYYAAGDSNGYVLPMQQPQQQMMYYAPAAPGYAYAAPVYYQPTEAAFAAMSLSGQTLLPMQPQQQMQPQQTPGASSTTSNGSQPRAASTPIPSEEPAGLAAPAACNPSMVPMHVMYTQVGKRRPVGNVTRLAKMPQYYHPMQQQQGGYEQQAQQLVPVMYQDPTTGQMMQTMQPMQSQHQQPPFLMNRMMSTDPDLAPENIDDISQISHQSSPETFMETPGQRNPSTPVSVRRRVSLPPQNGNAVGNPHISNLLPSNYKTRMCTQWMDKRECSMGGSCKFAHGNQELRVPERPLRAINNPKYKTKMCKNFEPGASGLCAYAERCEYIHPNDREYAAYRARIEQLARARGEFTRYKQLLDEVPAVPRGRGRGGAASMAGGDEENKSVRSSADSSRGCGEDGGSPPPPAHRARRGSANTGGYLGSAMPPIMTRSAIRMGAGADSARYASHHGGHYGQPTLRKNVGGGSMYNLASGAYSDRDDYKTRLARVPSASNVASLGLGGGGDRRGGGKYGGPAPAKFNRRASMCHLNTADY</sequence>
<organism evidence="6 7">
    <name type="scientific">Pristionchus pacificus</name>
    <name type="common">Parasitic nematode worm</name>
    <dbReference type="NCBI Taxonomy" id="54126"/>
    <lineage>
        <taxon>Eukaryota</taxon>
        <taxon>Metazoa</taxon>
        <taxon>Ecdysozoa</taxon>
        <taxon>Nematoda</taxon>
        <taxon>Chromadorea</taxon>
        <taxon>Rhabditida</taxon>
        <taxon>Rhabditina</taxon>
        <taxon>Diplogasteromorpha</taxon>
        <taxon>Diplogasteroidea</taxon>
        <taxon>Neodiplogasteridae</taxon>
        <taxon>Pristionchus</taxon>
    </lineage>
</organism>
<dbReference type="Pfam" id="PF00642">
    <property type="entry name" value="zf-CCCH"/>
    <property type="match status" value="1"/>
</dbReference>
<evidence type="ECO:0000256" key="5">
    <source>
        <dbReference type="SAM" id="MobiDB-lite"/>
    </source>
</evidence>
<evidence type="ECO:0000256" key="2">
    <source>
        <dbReference type="ARBA" id="ARBA00022737"/>
    </source>
</evidence>
<dbReference type="FunFam" id="4.10.1000.10:FF:000001">
    <property type="entry name" value="zinc finger CCCH domain-containing protein 15-like"/>
    <property type="match status" value="1"/>
</dbReference>
<keyword evidence="4" id="KW-0862">Zinc</keyword>
<dbReference type="GO" id="GO:0003730">
    <property type="term" value="F:mRNA 3'-UTR binding"/>
    <property type="evidence" value="ECO:0000318"/>
    <property type="project" value="GO_Central"/>
</dbReference>
<accession>A0A2A6BKE8</accession>
<feature type="compositionally biased region" description="Low complexity" evidence="5">
    <location>
        <begin position="90"/>
        <end position="101"/>
    </location>
</feature>
<dbReference type="InterPro" id="IPR045877">
    <property type="entry name" value="ZFP36-like"/>
</dbReference>
<dbReference type="GO" id="GO:0030154">
    <property type="term" value="P:cell differentiation"/>
    <property type="evidence" value="ECO:0007669"/>
    <property type="project" value="UniProtKB-ARBA"/>
</dbReference>
<dbReference type="GO" id="GO:0008270">
    <property type="term" value="F:zinc ion binding"/>
    <property type="evidence" value="ECO:0007669"/>
    <property type="project" value="UniProtKB-KW"/>
</dbReference>
<dbReference type="PANTHER" id="PTHR12547:SF18">
    <property type="entry name" value="PROTEIN TIS11"/>
    <property type="match status" value="1"/>
</dbReference>
<evidence type="ECO:0000256" key="3">
    <source>
        <dbReference type="ARBA" id="ARBA00022771"/>
    </source>
</evidence>
<dbReference type="Gene3D" id="4.10.1000.10">
    <property type="entry name" value="Zinc finger, CCCH-type"/>
    <property type="match status" value="2"/>
</dbReference>
<evidence type="ECO:0000313" key="6">
    <source>
        <dbReference type="EnsemblMetazoa" id="PPA10618.1"/>
    </source>
</evidence>
<dbReference type="Proteomes" id="UP000005239">
    <property type="component" value="Unassembled WGS sequence"/>
</dbReference>